<dbReference type="InterPro" id="IPR050806">
    <property type="entry name" value="pacC/RIM101"/>
</dbReference>
<sequence>MTMSSSVQNIRSSISSGSTPIPAASTATTTPQSSASMPTVHSSSNDENLVCRWGQCSERYPTAEILYEHICECHVGRKSTNNLSLTCHWDQCRTTTVKRDHITSHIRVHVPLKPHKCDFCGKTFKRPQDLKKHVKTHADDSVLGSRPGQDPADGMGSSYRTHSTPSSYYDHNGHIRTNPAAFNQPHHGGGHTGYYTQHQQQPYGGGLYYPPALNLRSDGFIGGHHSHQHQIPPQQHHHHAPQHHTQHAPQHHLASGPADVAGGQGFYQRRSLDTLNDFFGALKRGSVDPSSYAQVGRSLMPLQTGGGGGVGGGVATDFVPQPPHLLAASAQQHNPMSQHYYLPPVPSLRTKNDLEEMDALLEQMQTTIYDNSGSSPAPNTHAFDLRNNLSPVARPTLVNDHYAPAAVSAAHMPSPLTALSHSSQSGGSPAVSSPSSGASYTSGHSPSASSTGMSPLCRQVPAVMATNLSGIAYPNLPMSSGVAYPNSAAPTTLGSSFGSGFGHDDRPHRGGMLQSASRRSRPEEEDRSQTPRPPQSSQPSRRQGSRDATATASSPSAASDASSEPESYDQWVNNVRIIESLRDYIKTRLSRKEYDGYREAHASYERGYSNGRELPEPPTRLPSLKSVSEAPPLYPTLRLSE</sequence>
<feature type="region of interest" description="Disordered" evidence="10">
    <location>
        <begin position="604"/>
        <end position="641"/>
    </location>
</feature>
<feature type="domain" description="C2H2-type" evidence="11">
    <location>
        <begin position="115"/>
        <end position="142"/>
    </location>
</feature>
<evidence type="ECO:0000256" key="1">
    <source>
        <dbReference type="ARBA" id="ARBA00004123"/>
    </source>
</evidence>
<feature type="domain" description="C2H2-type" evidence="11">
    <location>
        <begin position="85"/>
        <end position="114"/>
    </location>
</feature>
<feature type="compositionally biased region" description="Basic and acidic residues" evidence="10">
    <location>
        <begin position="131"/>
        <end position="140"/>
    </location>
</feature>
<comment type="subcellular location">
    <subcellularLocation>
        <location evidence="1">Nucleus</location>
    </subcellularLocation>
</comment>
<evidence type="ECO:0000313" key="12">
    <source>
        <dbReference type="EMBL" id="CAK7264308.1"/>
    </source>
</evidence>
<dbReference type="InterPro" id="IPR036236">
    <property type="entry name" value="Znf_C2H2_sf"/>
</dbReference>
<accession>A0ABP0D7X1</accession>
<feature type="compositionally biased region" description="Polar residues" evidence="10">
    <location>
        <begin position="158"/>
        <end position="169"/>
    </location>
</feature>
<evidence type="ECO:0000313" key="13">
    <source>
        <dbReference type="Proteomes" id="UP001642501"/>
    </source>
</evidence>
<evidence type="ECO:0000259" key="11">
    <source>
        <dbReference type="PROSITE" id="PS50157"/>
    </source>
</evidence>
<dbReference type="PROSITE" id="PS00028">
    <property type="entry name" value="ZINC_FINGER_C2H2_1"/>
    <property type="match status" value="2"/>
</dbReference>
<feature type="compositionally biased region" description="Basic and acidic residues" evidence="10">
    <location>
        <begin position="520"/>
        <end position="529"/>
    </location>
</feature>
<evidence type="ECO:0000256" key="10">
    <source>
        <dbReference type="SAM" id="MobiDB-lite"/>
    </source>
</evidence>
<reference evidence="12 13" key="1">
    <citation type="submission" date="2024-01" db="EMBL/GenBank/DDBJ databases">
        <authorList>
            <person name="Allen C."/>
            <person name="Tagirdzhanova G."/>
        </authorList>
    </citation>
    <scope>NUCLEOTIDE SEQUENCE [LARGE SCALE GENOMIC DNA]</scope>
    <source>
        <strain evidence="12 13">CBS 573.63</strain>
    </source>
</reference>
<dbReference type="SUPFAM" id="SSF57667">
    <property type="entry name" value="beta-beta-alpha zinc fingers"/>
    <property type="match status" value="1"/>
</dbReference>
<feature type="compositionally biased region" description="Low complexity" evidence="10">
    <location>
        <begin position="1"/>
        <end position="39"/>
    </location>
</feature>
<proteinExistence type="inferred from homology"/>
<feature type="region of interest" description="Disordered" evidence="10">
    <location>
        <begin position="495"/>
        <end position="567"/>
    </location>
</feature>
<feature type="region of interest" description="Disordered" evidence="10">
    <location>
        <begin position="1"/>
        <end position="45"/>
    </location>
</feature>
<keyword evidence="6" id="KW-0862">Zinc</keyword>
<comment type="caution">
    <text evidence="12">The sequence shown here is derived from an EMBL/GenBank/DDBJ whole genome shotgun (WGS) entry which is preliminary data.</text>
</comment>
<dbReference type="EMBL" id="CAWUOM010000009">
    <property type="protein sequence ID" value="CAK7264308.1"/>
    <property type="molecule type" value="Genomic_DNA"/>
</dbReference>
<dbReference type="PANTHER" id="PTHR47257">
    <property type="entry name" value="PH-RESPONSE TRANSCRIPTION FACTOR PACC/RIM101"/>
    <property type="match status" value="1"/>
</dbReference>
<evidence type="ECO:0000256" key="3">
    <source>
        <dbReference type="ARBA" id="ARBA00022723"/>
    </source>
</evidence>
<keyword evidence="13" id="KW-1185">Reference proteome</keyword>
<evidence type="ECO:0000256" key="4">
    <source>
        <dbReference type="ARBA" id="ARBA00022737"/>
    </source>
</evidence>
<feature type="compositionally biased region" description="Basic residues" evidence="10">
    <location>
        <begin position="235"/>
        <end position="250"/>
    </location>
</feature>
<dbReference type="PROSITE" id="PS50157">
    <property type="entry name" value="ZINC_FINGER_C2H2_2"/>
    <property type="match status" value="2"/>
</dbReference>
<keyword evidence="7" id="KW-0539">Nucleus</keyword>
<feature type="region of interest" description="Disordered" evidence="10">
    <location>
        <begin position="131"/>
        <end position="199"/>
    </location>
</feature>
<dbReference type="InterPro" id="IPR013087">
    <property type="entry name" value="Znf_C2H2_type"/>
</dbReference>
<keyword evidence="5 9" id="KW-0863">Zinc-finger</keyword>
<evidence type="ECO:0000256" key="9">
    <source>
        <dbReference type="PROSITE-ProRule" id="PRU00042"/>
    </source>
</evidence>
<evidence type="ECO:0000256" key="8">
    <source>
        <dbReference type="ARBA" id="ARBA00038089"/>
    </source>
</evidence>
<keyword evidence="3" id="KW-0479">Metal-binding</keyword>
<comment type="similarity">
    <text evidence="8">Belongs to the pacC/RIM101 family.</text>
</comment>
<organism evidence="12 13">
    <name type="scientific">Sporothrix epigloea</name>
    <dbReference type="NCBI Taxonomy" id="1892477"/>
    <lineage>
        <taxon>Eukaryota</taxon>
        <taxon>Fungi</taxon>
        <taxon>Dikarya</taxon>
        <taxon>Ascomycota</taxon>
        <taxon>Pezizomycotina</taxon>
        <taxon>Sordariomycetes</taxon>
        <taxon>Sordariomycetidae</taxon>
        <taxon>Ophiostomatales</taxon>
        <taxon>Ophiostomataceae</taxon>
        <taxon>Sporothrix</taxon>
    </lineage>
</organism>
<gene>
    <name evidence="12" type="ORF">SEPCBS57363_001015</name>
</gene>
<evidence type="ECO:0000256" key="7">
    <source>
        <dbReference type="ARBA" id="ARBA00023242"/>
    </source>
</evidence>
<evidence type="ECO:0000256" key="5">
    <source>
        <dbReference type="ARBA" id="ARBA00022771"/>
    </source>
</evidence>
<evidence type="ECO:0000256" key="2">
    <source>
        <dbReference type="ARBA" id="ARBA00022491"/>
    </source>
</evidence>
<dbReference type="Proteomes" id="UP001642501">
    <property type="component" value="Unassembled WGS sequence"/>
</dbReference>
<dbReference type="Gene3D" id="3.30.160.60">
    <property type="entry name" value="Classic Zinc Finger"/>
    <property type="match status" value="2"/>
</dbReference>
<protein>
    <recommendedName>
        <fullName evidence="11">C2H2-type domain-containing protein</fullName>
    </recommendedName>
</protein>
<feature type="compositionally biased region" description="Low complexity" evidence="10">
    <location>
        <begin position="420"/>
        <end position="447"/>
    </location>
</feature>
<evidence type="ECO:0000256" key="6">
    <source>
        <dbReference type="ARBA" id="ARBA00022833"/>
    </source>
</evidence>
<feature type="region of interest" description="Disordered" evidence="10">
    <location>
        <begin position="417"/>
        <end position="453"/>
    </location>
</feature>
<keyword evidence="4" id="KW-0677">Repeat</keyword>
<dbReference type="SMART" id="SM00355">
    <property type="entry name" value="ZnF_C2H2"/>
    <property type="match status" value="3"/>
</dbReference>
<name>A0ABP0D7X1_9PEZI</name>
<dbReference type="PANTHER" id="PTHR47257:SF1">
    <property type="entry name" value="PH-RESPONSE TRANSCRIPTION FACTOR PACC_RIM101"/>
    <property type="match status" value="1"/>
</dbReference>
<feature type="compositionally biased region" description="Low complexity" evidence="10">
    <location>
        <begin position="537"/>
        <end position="565"/>
    </location>
</feature>
<feature type="region of interest" description="Disordered" evidence="10">
    <location>
        <begin position="218"/>
        <end position="264"/>
    </location>
</feature>
<keyword evidence="2" id="KW-0678">Repressor</keyword>